<sequence length="119" mass="14335">MDRLLLVWTNEQEIKTDVTNIAIIKDKARQYLRNRNNKLQSFKFQEFIETEVYRQQQIFNYDLTGLFWKRMPNRTYITKDEKSIPGHKPMNDRLKLLLGTYNSDDMKLKPLLISHSENP</sequence>
<reference evidence="1 2" key="1">
    <citation type="journal article" date="2014" name="Genome Biol. Evol.">
        <title>The genome of the myxosporean Thelohanellus kitauei shows adaptations to nutrient acquisition within its fish host.</title>
        <authorList>
            <person name="Yang Y."/>
            <person name="Xiong J."/>
            <person name="Zhou Z."/>
            <person name="Huo F."/>
            <person name="Miao W."/>
            <person name="Ran C."/>
            <person name="Liu Y."/>
            <person name="Zhang J."/>
            <person name="Feng J."/>
            <person name="Wang M."/>
            <person name="Wang M."/>
            <person name="Wang L."/>
            <person name="Yao B."/>
        </authorList>
    </citation>
    <scope>NUCLEOTIDE SEQUENCE [LARGE SCALE GENOMIC DNA]</scope>
    <source>
        <strain evidence="1">Wuqing</strain>
    </source>
</reference>
<comment type="caution">
    <text evidence="1">The sequence shown here is derived from an EMBL/GenBank/DDBJ whole genome shotgun (WGS) entry which is preliminary data.</text>
</comment>
<dbReference type="Proteomes" id="UP000031668">
    <property type="component" value="Unassembled WGS sequence"/>
</dbReference>
<proteinExistence type="predicted"/>
<gene>
    <name evidence="1" type="ORF">RF11_13548</name>
</gene>
<dbReference type="AlphaFoldDB" id="A0A0C2JWU1"/>
<protein>
    <submittedName>
        <fullName evidence="1">Uncharacterized protein</fullName>
    </submittedName>
</protein>
<organism evidence="1 2">
    <name type="scientific">Thelohanellus kitauei</name>
    <name type="common">Myxosporean</name>
    <dbReference type="NCBI Taxonomy" id="669202"/>
    <lineage>
        <taxon>Eukaryota</taxon>
        <taxon>Metazoa</taxon>
        <taxon>Cnidaria</taxon>
        <taxon>Myxozoa</taxon>
        <taxon>Myxosporea</taxon>
        <taxon>Bivalvulida</taxon>
        <taxon>Platysporina</taxon>
        <taxon>Myxobolidae</taxon>
        <taxon>Thelohanellus</taxon>
    </lineage>
</organism>
<accession>A0A0C2JWU1</accession>
<name>A0A0C2JWU1_THEKT</name>
<evidence type="ECO:0000313" key="2">
    <source>
        <dbReference type="Proteomes" id="UP000031668"/>
    </source>
</evidence>
<evidence type="ECO:0000313" key="1">
    <source>
        <dbReference type="EMBL" id="KII73943.1"/>
    </source>
</evidence>
<keyword evidence="2" id="KW-1185">Reference proteome</keyword>
<dbReference type="EMBL" id="JWZT01000596">
    <property type="protein sequence ID" value="KII73943.1"/>
    <property type="molecule type" value="Genomic_DNA"/>
</dbReference>
<dbReference type="OrthoDB" id="5977792at2759"/>